<evidence type="ECO:0000256" key="2">
    <source>
        <dbReference type="ARBA" id="ARBA00008684"/>
    </source>
</evidence>
<proteinExistence type="inferred from homology"/>
<feature type="domain" description="Protein kinase" evidence="24">
    <location>
        <begin position="778"/>
        <end position="1071"/>
    </location>
</feature>
<keyword evidence="4" id="KW-1003">Cell membrane</keyword>
<dbReference type="FunFam" id="1.10.510.10:FF:000358">
    <property type="entry name" value="Putative leucine-rich repeat receptor-like serine/threonine-protein kinase"/>
    <property type="match status" value="1"/>
</dbReference>
<dbReference type="Gene3D" id="1.10.510.10">
    <property type="entry name" value="Transferase(Phosphotransferase) domain 1"/>
    <property type="match status" value="1"/>
</dbReference>
<dbReference type="PANTHER" id="PTHR48007">
    <property type="entry name" value="LEUCINE-RICH REPEAT RECEPTOR-LIKE PROTEIN KINASE PXC1"/>
    <property type="match status" value="1"/>
</dbReference>
<dbReference type="SMART" id="SM00365">
    <property type="entry name" value="LRR_SD22"/>
    <property type="match status" value="4"/>
</dbReference>
<keyword evidence="12 21" id="KW-0547">Nucleotide-binding</keyword>
<keyword evidence="5" id="KW-0723">Serine/threonine-protein kinase</keyword>
<dbReference type="PRINTS" id="PR00019">
    <property type="entry name" value="LEURICHRPT"/>
</dbReference>
<dbReference type="InterPro" id="IPR055414">
    <property type="entry name" value="LRR_R13L4/SHOC2-like"/>
</dbReference>
<evidence type="ECO:0000256" key="16">
    <source>
        <dbReference type="ARBA" id="ARBA00023136"/>
    </source>
</evidence>
<dbReference type="Pfam" id="PF00069">
    <property type="entry name" value="Pkinase"/>
    <property type="match status" value="1"/>
</dbReference>
<comment type="similarity">
    <text evidence="2">Belongs to the protein kinase superfamily. Ser/Thr protein kinase family.</text>
</comment>
<keyword evidence="13" id="KW-0418">Kinase</keyword>
<dbReference type="Pfam" id="PF00560">
    <property type="entry name" value="LRR_1"/>
    <property type="match status" value="6"/>
</dbReference>
<reference evidence="26" key="2">
    <citation type="submission" date="2013-12" db="EMBL/GenBank/DDBJ databases">
        <authorList>
            <person name="Yu Y."/>
            <person name="Lee S."/>
            <person name="de Baynast K."/>
            <person name="Wissotski M."/>
            <person name="Liu L."/>
            <person name="Talag J."/>
            <person name="Goicoechea J."/>
            <person name="Angelova A."/>
            <person name="Jetty R."/>
            <person name="Kudrna D."/>
            <person name="Golser W."/>
            <person name="Rivera L."/>
            <person name="Zhang J."/>
            <person name="Wing R."/>
        </authorList>
    </citation>
    <scope>NUCLEOTIDE SEQUENCE</scope>
</reference>
<feature type="signal peptide" evidence="23">
    <location>
        <begin position="1"/>
        <end position="26"/>
    </location>
</feature>
<dbReference type="STRING" id="77586.A0A0D9XDV1"/>
<dbReference type="SMART" id="SM00369">
    <property type="entry name" value="LRR_TYP"/>
    <property type="match status" value="9"/>
</dbReference>
<dbReference type="Pfam" id="PF08263">
    <property type="entry name" value="LRRNT_2"/>
    <property type="match status" value="1"/>
</dbReference>
<comment type="subcellular location">
    <subcellularLocation>
        <location evidence="1">Cell membrane</location>
        <topology evidence="1">Single-pass membrane protein</topology>
    </subcellularLocation>
</comment>
<dbReference type="CDD" id="cd14066">
    <property type="entry name" value="STKc_IRAK"/>
    <property type="match status" value="1"/>
</dbReference>
<evidence type="ECO:0000256" key="3">
    <source>
        <dbReference type="ARBA" id="ARBA00012513"/>
    </source>
</evidence>
<dbReference type="FunFam" id="3.30.200.20:FF:000543">
    <property type="entry name" value="Putative leucine-rich repeat receptor-like serine/threonine-protein kinase"/>
    <property type="match status" value="1"/>
</dbReference>
<evidence type="ECO:0000256" key="13">
    <source>
        <dbReference type="ARBA" id="ARBA00022777"/>
    </source>
</evidence>
<evidence type="ECO:0000256" key="18">
    <source>
        <dbReference type="ARBA" id="ARBA00023180"/>
    </source>
</evidence>
<evidence type="ECO:0000256" key="6">
    <source>
        <dbReference type="ARBA" id="ARBA00022553"/>
    </source>
</evidence>
<keyword evidence="14 21" id="KW-0067">ATP-binding</keyword>
<feature type="transmembrane region" description="Helical" evidence="22">
    <location>
        <begin position="701"/>
        <end position="724"/>
    </location>
</feature>
<dbReference type="EC" id="2.7.11.1" evidence="3"/>
<dbReference type="GO" id="GO:0005524">
    <property type="term" value="F:ATP binding"/>
    <property type="evidence" value="ECO:0007669"/>
    <property type="project" value="UniProtKB-UniRule"/>
</dbReference>
<dbReference type="InterPro" id="IPR013210">
    <property type="entry name" value="LRR_N_plant-typ"/>
</dbReference>
<dbReference type="InterPro" id="IPR001611">
    <property type="entry name" value="Leu-rich_rpt"/>
</dbReference>
<evidence type="ECO:0000256" key="10">
    <source>
        <dbReference type="ARBA" id="ARBA00022729"/>
    </source>
</evidence>
<keyword evidence="16 22" id="KW-0472">Membrane</keyword>
<accession>A0A0D9XDV1</accession>
<reference evidence="25 26" key="1">
    <citation type="submission" date="2012-08" db="EMBL/GenBank/DDBJ databases">
        <title>Oryza genome evolution.</title>
        <authorList>
            <person name="Wing R.A."/>
        </authorList>
    </citation>
    <scope>NUCLEOTIDE SEQUENCE</scope>
</reference>
<dbReference type="EnsemblPlants" id="LPERR09G07510.1">
    <property type="protein sequence ID" value="LPERR09G07510.1"/>
    <property type="gene ID" value="LPERR09G07510"/>
</dbReference>
<dbReference type="HOGENOM" id="CLU_000288_22_0_1"/>
<dbReference type="FunFam" id="3.80.10.10:FF:000095">
    <property type="entry name" value="LRR receptor-like serine/threonine-protein kinase GSO1"/>
    <property type="match status" value="1"/>
</dbReference>
<keyword evidence="15 22" id="KW-1133">Transmembrane helix</keyword>
<evidence type="ECO:0000256" key="15">
    <source>
        <dbReference type="ARBA" id="ARBA00022989"/>
    </source>
</evidence>
<dbReference type="GO" id="GO:0009791">
    <property type="term" value="P:post-embryonic development"/>
    <property type="evidence" value="ECO:0007669"/>
    <property type="project" value="UniProtKB-ARBA"/>
</dbReference>
<keyword evidence="9 22" id="KW-0812">Transmembrane</keyword>
<dbReference type="PROSITE" id="PS51450">
    <property type="entry name" value="LRR"/>
    <property type="match status" value="1"/>
</dbReference>
<protein>
    <recommendedName>
        <fullName evidence="3">non-specific serine/threonine protein kinase</fullName>
        <ecNumber evidence="3">2.7.11.1</ecNumber>
    </recommendedName>
</protein>
<reference evidence="25" key="3">
    <citation type="submission" date="2015-04" db="UniProtKB">
        <authorList>
            <consortium name="EnsemblPlants"/>
        </authorList>
    </citation>
    <scope>IDENTIFICATION</scope>
</reference>
<dbReference type="SUPFAM" id="SSF56112">
    <property type="entry name" value="Protein kinase-like (PK-like)"/>
    <property type="match status" value="1"/>
</dbReference>
<evidence type="ECO:0000313" key="25">
    <source>
        <dbReference type="EnsemblPlants" id="LPERR09G07510.1"/>
    </source>
</evidence>
<dbReference type="PROSITE" id="PS00108">
    <property type="entry name" value="PROTEIN_KINASE_ST"/>
    <property type="match status" value="1"/>
</dbReference>
<keyword evidence="26" id="KW-1185">Reference proteome</keyword>
<dbReference type="GO" id="GO:0004674">
    <property type="term" value="F:protein serine/threonine kinase activity"/>
    <property type="evidence" value="ECO:0007669"/>
    <property type="project" value="UniProtKB-KW"/>
</dbReference>
<comment type="catalytic activity">
    <reaction evidence="20">
        <text>L-seryl-[protein] + ATP = O-phospho-L-seryl-[protein] + ADP + H(+)</text>
        <dbReference type="Rhea" id="RHEA:17989"/>
        <dbReference type="Rhea" id="RHEA-COMP:9863"/>
        <dbReference type="Rhea" id="RHEA-COMP:11604"/>
        <dbReference type="ChEBI" id="CHEBI:15378"/>
        <dbReference type="ChEBI" id="CHEBI:29999"/>
        <dbReference type="ChEBI" id="CHEBI:30616"/>
        <dbReference type="ChEBI" id="CHEBI:83421"/>
        <dbReference type="ChEBI" id="CHEBI:456216"/>
        <dbReference type="EC" id="2.7.11.1"/>
    </reaction>
</comment>
<dbReference type="AlphaFoldDB" id="A0A0D9XDV1"/>
<evidence type="ECO:0000256" key="9">
    <source>
        <dbReference type="ARBA" id="ARBA00022692"/>
    </source>
</evidence>
<evidence type="ECO:0000259" key="24">
    <source>
        <dbReference type="PROSITE" id="PS50011"/>
    </source>
</evidence>
<dbReference type="PANTHER" id="PTHR48007:SF76">
    <property type="entry name" value="OS03G0145102 PROTEIN"/>
    <property type="match status" value="1"/>
</dbReference>
<dbReference type="InterPro" id="IPR008271">
    <property type="entry name" value="Ser/Thr_kinase_AS"/>
</dbReference>
<keyword evidence="17" id="KW-0675">Receptor</keyword>
<dbReference type="Proteomes" id="UP000032180">
    <property type="component" value="Chromosome 9"/>
</dbReference>
<keyword evidence="10 23" id="KW-0732">Signal</keyword>
<dbReference type="Gene3D" id="3.80.10.10">
    <property type="entry name" value="Ribonuclease Inhibitor"/>
    <property type="match status" value="3"/>
</dbReference>
<sequence>MALRKRSRTPLLLLLLLLHLVALAVAAVAAIDERDRPAGAAIVARRRRRLQVDLIQEKATLLALKRGFTLPSPNPLANWDESNADVCGGFTGVSCDKRGQHVVGLQLPNMSISGAIPPALGELSHLRYLDLSDNHISGDLPPFIGNLTELRGLYLSTNQLNGVIPSSFGNLRQLRDLDISTNQLNGIIPISFGNLSSLVNLDLSGNLLAGEIPAELSNIRTLQTMDLGQNHLTGGIPSSLAELNHMYYISLERNTLSGSIPAAIFTNCTKMGVVDLGENNFSGEIPGDASSNFPNTFAVLNLYSNSLTGKLPRWLANCTILYLLDVENNSLVDELPTAIISGKKNLRYLHLSNNEQFTSDDGNTNLEPFFAAVSSCTNILEIEAGALGIGGRLPGRLGSLLPPNISHLNLELNAIEGPIPADMGDVINITLMNLSSNLLNGSIPASICRLRRLQQLDLSNNSLAGELPPCFGNATSLGQLDVSNNALTGTIPSSIGSLNLLLYLSLRNNQLSGQIPASLGQCSGMLRLDLSGNRFTGEIPDEVAGIAQIQSLNLSRNLLGGRLPRGIARLLLAEAIDLSWNNLTGAIFPEIGGCAELQVLDLSHNSLTGVLPSSLDGLESIERLDVSGNFLTGEIPVTLTKCATLTYLNLSYNDLAGVVPTAGVFARFTWMSYVGNPRLCGAVVRRRCGIRHRRWYQSRKFLIVMCICAAVLAFAATIICAVSIRKIRERVTAVREEFTTGRRRRRGGGGGGGGSSPVMKYKFPRITYRELVEATEDFSPDRLVGTGSYGRVYRGTLRDGAMVAVKVLQLQSGNSTKSFNRECQVLKRIRHRNLMRIVTACSLPDFKALVLPFMANGSLERCLYAGDELSLVQRVNICSDIAEGMAYLHHHSPVKVIHCDLKPSNVLINDDMTALVSDFGISRLVMSVVGGVPNAGVDVGASTANMLCGSIGYIPPEYGYGSNPTTKGDVYSFGVLVLEMVTRKKPTDDMFDAGLSLHKWVKSHYHGRADAVVDPALARMVRDQTPEVRRMSDVAIGEMLELGILCTQESATARPTMMDAADDLDRLKRYIGGETTATFASSLGFSSTTFEDIDD</sequence>
<keyword evidence="6" id="KW-0597">Phosphoprotein</keyword>
<keyword evidence="7" id="KW-0433">Leucine-rich repeat</keyword>
<evidence type="ECO:0000256" key="20">
    <source>
        <dbReference type="ARBA" id="ARBA00048679"/>
    </source>
</evidence>
<evidence type="ECO:0000256" key="14">
    <source>
        <dbReference type="ARBA" id="ARBA00022840"/>
    </source>
</evidence>
<dbReference type="InterPro" id="IPR032675">
    <property type="entry name" value="LRR_dom_sf"/>
</dbReference>
<dbReference type="FunFam" id="3.80.10.10:FF:000233">
    <property type="entry name" value="Leucine-rich repeat receptor-like protein kinase TDR"/>
    <property type="match status" value="1"/>
</dbReference>
<dbReference type="Pfam" id="PF13855">
    <property type="entry name" value="LRR_8"/>
    <property type="match status" value="1"/>
</dbReference>
<evidence type="ECO:0000256" key="21">
    <source>
        <dbReference type="PROSITE-ProRule" id="PRU10141"/>
    </source>
</evidence>
<evidence type="ECO:0000256" key="5">
    <source>
        <dbReference type="ARBA" id="ARBA00022527"/>
    </source>
</evidence>
<dbReference type="InterPro" id="IPR046959">
    <property type="entry name" value="PRK1-6/SRF4-like"/>
</dbReference>
<dbReference type="GO" id="GO:0005886">
    <property type="term" value="C:plasma membrane"/>
    <property type="evidence" value="ECO:0007669"/>
    <property type="project" value="UniProtKB-SubCell"/>
</dbReference>
<evidence type="ECO:0000256" key="12">
    <source>
        <dbReference type="ARBA" id="ARBA00022741"/>
    </source>
</evidence>
<feature type="chain" id="PRO_5002349758" description="non-specific serine/threonine protein kinase" evidence="23">
    <location>
        <begin position="27"/>
        <end position="1095"/>
    </location>
</feature>
<evidence type="ECO:0000313" key="26">
    <source>
        <dbReference type="Proteomes" id="UP000032180"/>
    </source>
</evidence>
<dbReference type="Gramene" id="LPERR09G07510.1">
    <property type="protein sequence ID" value="LPERR09G07510.1"/>
    <property type="gene ID" value="LPERR09G07510"/>
</dbReference>
<dbReference type="SMART" id="SM00220">
    <property type="entry name" value="S_TKc"/>
    <property type="match status" value="1"/>
</dbReference>
<dbReference type="InterPro" id="IPR003591">
    <property type="entry name" value="Leu-rich_rpt_typical-subtyp"/>
</dbReference>
<organism evidence="25 26">
    <name type="scientific">Leersia perrieri</name>
    <dbReference type="NCBI Taxonomy" id="77586"/>
    <lineage>
        <taxon>Eukaryota</taxon>
        <taxon>Viridiplantae</taxon>
        <taxon>Streptophyta</taxon>
        <taxon>Embryophyta</taxon>
        <taxon>Tracheophyta</taxon>
        <taxon>Spermatophyta</taxon>
        <taxon>Magnoliopsida</taxon>
        <taxon>Liliopsida</taxon>
        <taxon>Poales</taxon>
        <taxon>Poaceae</taxon>
        <taxon>BOP clade</taxon>
        <taxon>Oryzoideae</taxon>
        <taxon>Oryzeae</taxon>
        <taxon>Oryzinae</taxon>
        <taxon>Leersia</taxon>
    </lineage>
</organism>
<dbReference type="InterPro" id="IPR017441">
    <property type="entry name" value="Protein_kinase_ATP_BS"/>
</dbReference>
<evidence type="ECO:0000256" key="23">
    <source>
        <dbReference type="SAM" id="SignalP"/>
    </source>
</evidence>
<dbReference type="eggNOG" id="ENOG502QUB0">
    <property type="taxonomic scope" value="Eukaryota"/>
</dbReference>
<evidence type="ECO:0000256" key="17">
    <source>
        <dbReference type="ARBA" id="ARBA00023170"/>
    </source>
</evidence>
<evidence type="ECO:0000256" key="19">
    <source>
        <dbReference type="ARBA" id="ARBA00047899"/>
    </source>
</evidence>
<evidence type="ECO:0000256" key="4">
    <source>
        <dbReference type="ARBA" id="ARBA00022475"/>
    </source>
</evidence>
<comment type="catalytic activity">
    <reaction evidence="19">
        <text>L-threonyl-[protein] + ATP = O-phospho-L-threonyl-[protein] + ADP + H(+)</text>
        <dbReference type="Rhea" id="RHEA:46608"/>
        <dbReference type="Rhea" id="RHEA-COMP:11060"/>
        <dbReference type="Rhea" id="RHEA-COMP:11605"/>
        <dbReference type="ChEBI" id="CHEBI:15378"/>
        <dbReference type="ChEBI" id="CHEBI:30013"/>
        <dbReference type="ChEBI" id="CHEBI:30616"/>
        <dbReference type="ChEBI" id="CHEBI:61977"/>
        <dbReference type="ChEBI" id="CHEBI:456216"/>
        <dbReference type="EC" id="2.7.11.1"/>
    </reaction>
</comment>
<evidence type="ECO:0000256" key="1">
    <source>
        <dbReference type="ARBA" id="ARBA00004162"/>
    </source>
</evidence>
<evidence type="ECO:0000256" key="11">
    <source>
        <dbReference type="ARBA" id="ARBA00022737"/>
    </source>
</evidence>
<keyword evidence="11" id="KW-0677">Repeat</keyword>
<dbReference type="Gene3D" id="3.30.200.20">
    <property type="entry name" value="Phosphorylase Kinase, domain 1"/>
    <property type="match status" value="1"/>
</dbReference>
<dbReference type="PROSITE" id="PS00107">
    <property type="entry name" value="PROTEIN_KINASE_ATP"/>
    <property type="match status" value="1"/>
</dbReference>
<dbReference type="InterPro" id="IPR011009">
    <property type="entry name" value="Kinase-like_dom_sf"/>
</dbReference>
<evidence type="ECO:0000256" key="7">
    <source>
        <dbReference type="ARBA" id="ARBA00022614"/>
    </source>
</evidence>
<feature type="binding site" evidence="21">
    <location>
        <position position="806"/>
    </location>
    <ligand>
        <name>ATP</name>
        <dbReference type="ChEBI" id="CHEBI:30616"/>
    </ligand>
</feature>
<dbReference type="SUPFAM" id="SSF52058">
    <property type="entry name" value="L domain-like"/>
    <property type="match status" value="2"/>
</dbReference>
<dbReference type="Pfam" id="PF23598">
    <property type="entry name" value="LRR_14"/>
    <property type="match status" value="1"/>
</dbReference>
<keyword evidence="8" id="KW-0808">Transferase</keyword>
<keyword evidence="18" id="KW-0325">Glycoprotein</keyword>
<evidence type="ECO:0000256" key="22">
    <source>
        <dbReference type="SAM" id="Phobius"/>
    </source>
</evidence>
<dbReference type="InterPro" id="IPR000719">
    <property type="entry name" value="Prot_kinase_dom"/>
</dbReference>
<name>A0A0D9XDV1_9ORYZ</name>
<dbReference type="PROSITE" id="PS50011">
    <property type="entry name" value="PROTEIN_KINASE_DOM"/>
    <property type="match status" value="1"/>
</dbReference>
<evidence type="ECO:0000256" key="8">
    <source>
        <dbReference type="ARBA" id="ARBA00022679"/>
    </source>
</evidence>